<name>A0A1L9VEG0_ASPGL</name>
<keyword evidence="1" id="KW-0175">Coiled coil</keyword>
<feature type="compositionally biased region" description="Low complexity" evidence="2">
    <location>
        <begin position="1"/>
        <end position="18"/>
    </location>
</feature>
<dbReference type="RefSeq" id="XP_022398997.1">
    <property type="nucleotide sequence ID" value="XM_022547025.1"/>
</dbReference>
<evidence type="ECO:0000256" key="1">
    <source>
        <dbReference type="SAM" id="Coils"/>
    </source>
</evidence>
<keyword evidence="4" id="KW-1185">Reference proteome</keyword>
<feature type="compositionally biased region" description="Basic and acidic residues" evidence="2">
    <location>
        <begin position="135"/>
        <end position="148"/>
    </location>
</feature>
<dbReference type="AlphaFoldDB" id="A0A1L9VEG0"/>
<protein>
    <submittedName>
        <fullName evidence="3">Uncharacterized protein</fullName>
    </submittedName>
</protein>
<dbReference type="EMBL" id="KV878902">
    <property type="protein sequence ID" value="OJJ82299.1"/>
    <property type="molecule type" value="Genomic_DNA"/>
</dbReference>
<reference evidence="4" key="1">
    <citation type="journal article" date="2017" name="Genome Biol.">
        <title>Comparative genomics reveals high biological diversity and specific adaptations in the industrially and medically important fungal genus Aspergillus.</title>
        <authorList>
            <person name="de Vries R.P."/>
            <person name="Riley R."/>
            <person name="Wiebenga A."/>
            <person name="Aguilar-Osorio G."/>
            <person name="Amillis S."/>
            <person name="Uchima C.A."/>
            <person name="Anderluh G."/>
            <person name="Asadollahi M."/>
            <person name="Askin M."/>
            <person name="Barry K."/>
            <person name="Battaglia E."/>
            <person name="Bayram O."/>
            <person name="Benocci T."/>
            <person name="Braus-Stromeyer S.A."/>
            <person name="Caldana C."/>
            <person name="Canovas D."/>
            <person name="Cerqueira G.C."/>
            <person name="Chen F."/>
            <person name="Chen W."/>
            <person name="Choi C."/>
            <person name="Clum A."/>
            <person name="Dos Santos R.A."/>
            <person name="Damasio A.R."/>
            <person name="Diallinas G."/>
            <person name="Emri T."/>
            <person name="Fekete E."/>
            <person name="Flipphi M."/>
            <person name="Freyberg S."/>
            <person name="Gallo A."/>
            <person name="Gournas C."/>
            <person name="Habgood R."/>
            <person name="Hainaut M."/>
            <person name="Harispe M.L."/>
            <person name="Henrissat B."/>
            <person name="Hilden K.S."/>
            <person name="Hope R."/>
            <person name="Hossain A."/>
            <person name="Karabika E."/>
            <person name="Karaffa L."/>
            <person name="Karanyi Z."/>
            <person name="Krasevec N."/>
            <person name="Kuo A."/>
            <person name="Kusch H."/>
            <person name="LaButti K."/>
            <person name="Lagendijk E.L."/>
            <person name="Lapidus A."/>
            <person name="Levasseur A."/>
            <person name="Lindquist E."/>
            <person name="Lipzen A."/>
            <person name="Logrieco A.F."/>
            <person name="MacCabe A."/>
            <person name="Maekelae M.R."/>
            <person name="Malavazi I."/>
            <person name="Melin P."/>
            <person name="Meyer V."/>
            <person name="Mielnichuk N."/>
            <person name="Miskei M."/>
            <person name="Molnar A.P."/>
            <person name="Mule G."/>
            <person name="Ngan C.Y."/>
            <person name="Orejas M."/>
            <person name="Orosz E."/>
            <person name="Ouedraogo J.P."/>
            <person name="Overkamp K.M."/>
            <person name="Park H.-S."/>
            <person name="Perrone G."/>
            <person name="Piumi F."/>
            <person name="Punt P.J."/>
            <person name="Ram A.F."/>
            <person name="Ramon A."/>
            <person name="Rauscher S."/>
            <person name="Record E."/>
            <person name="Riano-Pachon D.M."/>
            <person name="Robert V."/>
            <person name="Roehrig J."/>
            <person name="Ruller R."/>
            <person name="Salamov A."/>
            <person name="Salih N.S."/>
            <person name="Samson R.A."/>
            <person name="Sandor E."/>
            <person name="Sanguinetti M."/>
            <person name="Schuetze T."/>
            <person name="Sepcic K."/>
            <person name="Shelest E."/>
            <person name="Sherlock G."/>
            <person name="Sophianopoulou V."/>
            <person name="Squina F.M."/>
            <person name="Sun H."/>
            <person name="Susca A."/>
            <person name="Todd R.B."/>
            <person name="Tsang A."/>
            <person name="Unkles S.E."/>
            <person name="van de Wiele N."/>
            <person name="van Rossen-Uffink D."/>
            <person name="Oliveira J.V."/>
            <person name="Vesth T.C."/>
            <person name="Visser J."/>
            <person name="Yu J.-H."/>
            <person name="Zhou M."/>
            <person name="Andersen M.R."/>
            <person name="Archer D.B."/>
            <person name="Baker S.E."/>
            <person name="Benoit I."/>
            <person name="Brakhage A.A."/>
            <person name="Braus G.H."/>
            <person name="Fischer R."/>
            <person name="Frisvad J.C."/>
            <person name="Goldman G.H."/>
            <person name="Houbraken J."/>
            <person name="Oakley B."/>
            <person name="Pocsi I."/>
            <person name="Scazzocchio C."/>
            <person name="Seiboth B."/>
            <person name="vanKuyk P.A."/>
            <person name="Wortman J."/>
            <person name="Dyer P.S."/>
            <person name="Grigoriev I.V."/>
        </authorList>
    </citation>
    <scope>NUCLEOTIDE SEQUENCE [LARGE SCALE GENOMIC DNA]</scope>
    <source>
        <strain evidence="4">CBS 516.65</strain>
    </source>
</reference>
<sequence length="407" mass="44484">MPSSRASSSLYSSPVHHSPVPPKLDLADAHSQLYQTPSTTSASSSLFNTISTSSRKRSRTGGSDKRRSLYDFSAAAAHDGDDHLYRSSWLGRDENVSGIEYDHPDIRGELPLAPPIDASVDLLSSHTGNTRKRSRQEQQEGVQDKKDVTPSPLPASWGQSVMNAVGKVWSFCWSGAFRGFYAGGGHGYHMSTDSAPQLDYSHRAPSPSQSTSTEKTAVDEATEGTSAYYFKGESTPIPGQYPDDNEIHKNWVVVQTDGPADCFSFGVEAPNPAKRVHRMCGTEDLSPTHHRSTAVPRVGKRTSLGGPTTPTRIPVPSSNSKSSNSKSSSNKSSSNKSSSNKSSSNKKHRDSPVSAETQRFVAQMRRMEREEDANLRRLNRQLEMMIQEGKQALGAQFEVDELGMDYN</sequence>
<feature type="compositionally biased region" description="Polar residues" evidence="2">
    <location>
        <begin position="206"/>
        <end position="215"/>
    </location>
</feature>
<evidence type="ECO:0000313" key="3">
    <source>
        <dbReference type="EMBL" id="OJJ82299.1"/>
    </source>
</evidence>
<dbReference type="Proteomes" id="UP000184300">
    <property type="component" value="Unassembled WGS sequence"/>
</dbReference>
<feature type="region of interest" description="Disordered" evidence="2">
    <location>
        <begin position="198"/>
        <end position="219"/>
    </location>
</feature>
<dbReference type="OrthoDB" id="5138418at2759"/>
<feature type="compositionally biased region" description="Low complexity" evidence="2">
    <location>
        <begin position="317"/>
        <end position="343"/>
    </location>
</feature>
<feature type="coiled-coil region" evidence="1">
    <location>
        <begin position="361"/>
        <end position="388"/>
    </location>
</feature>
<dbReference type="STRING" id="1160497.A0A1L9VEG0"/>
<dbReference type="VEuPathDB" id="FungiDB:ASPGLDRAFT_49071"/>
<feature type="region of interest" description="Disordered" evidence="2">
    <location>
        <begin position="1"/>
        <end position="67"/>
    </location>
</feature>
<evidence type="ECO:0000313" key="4">
    <source>
        <dbReference type="Proteomes" id="UP000184300"/>
    </source>
</evidence>
<feature type="compositionally biased region" description="Low complexity" evidence="2">
    <location>
        <begin position="40"/>
        <end position="53"/>
    </location>
</feature>
<accession>A0A1L9VEG0</accession>
<proteinExistence type="predicted"/>
<feature type="region of interest" description="Disordered" evidence="2">
    <location>
        <begin position="282"/>
        <end position="358"/>
    </location>
</feature>
<gene>
    <name evidence="3" type="ORF">ASPGLDRAFT_49071</name>
</gene>
<evidence type="ECO:0000256" key="2">
    <source>
        <dbReference type="SAM" id="MobiDB-lite"/>
    </source>
</evidence>
<dbReference type="GeneID" id="34463286"/>
<organism evidence="3 4">
    <name type="scientific">Aspergillus glaucus CBS 516.65</name>
    <dbReference type="NCBI Taxonomy" id="1160497"/>
    <lineage>
        <taxon>Eukaryota</taxon>
        <taxon>Fungi</taxon>
        <taxon>Dikarya</taxon>
        <taxon>Ascomycota</taxon>
        <taxon>Pezizomycotina</taxon>
        <taxon>Eurotiomycetes</taxon>
        <taxon>Eurotiomycetidae</taxon>
        <taxon>Eurotiales</taxon>
        <taxon>Aspergillaceae</taxon>
        <taxon>Aspergillus</taxon>
        <taxon>Aspergillus subgen. Aspergillus</taxon>
    </lineage>
</organism>
<feature type="region of interest" description="Disordered" evidence="2">
    <location>
        <begin position="119"/>
        <end position="156"/>
    </location>
</feature>